<dbReference type="STRING" id="1176587.A8C56_21850"/>
<evidence type="ECO:0000256" key="1">
    <source>
        <dbReference type="SAM" id="Phobius"/>
    </source>
</evidence>
<dbReference type="Proteomes" id="UP000077667">
    <property type="component" value="Chromosome"/>
</dbReference>
<evidence type="ECO:0008006" key="4">
    <source>
        <dbReference type="Google" id="ProtNLM"/>
    </source>
</evidence>
<keyword evidence="1" id="KW-1133">Transmembrane helix</keyword>
<dbReference type="OrthoDB" id="662845at2"/>
<dbReference type="KEGG" id="nia:A8C56_21850"/>
<organism evidence="2 3">
    <name type="scientific">Niabella ginsenosidivorans</name>
    <dbReference type="NCBI Taxonomy" id="1176587"/>
    <lineage>
        <taxon>Bacteria</taxon>
        <taxon>Pseudomonadati</taxon>
        <taxon>Bacteroidota</taxon>
        <taxon>Chitinophagia</taxon>
        <taxon>Chitinophagales</taxon>
        <taxon>Chitinophagaceae</taxon>
        <taxon>Niabella</taxon>
    </lineage>
</organism>
<feature type="transmembrane region" description="Helical" evidence="1">
    <location>
        <begin position="12"/>
        <end position="31"/>
    </location>
</feature>
<evidence type="ECO:0000313" key="3">
    <source>
        <dbReference type="Proteomes" id="UP000077667"/>
    </source>
</evidence>
<protein>
    <recommendedName>
        <fullName evidence="4">DUF2975 domain-containing protein</fullName>
    </recommendedName>
</protein>
<proteinExistence type="predicted"/>
<accession>A0A1A9I9C3</accession>
<evidence type="ECO:0000313" key="2">
    <source>
        <dbReference type="EMBL" id="ANH83271.1"/>
    </source>
</evidence>
<reference evidence="2 3" key="1">
    <citation type="submission" date="2016-05" db="EMBL/GenBank/DDBJ databases">
        <title>Niabella ginsenosidivorans BS26 whole genome sequencing.</title>
        <authorList>
            <person name="Im W.T."/>
            <person name="Siddiqi M.Z."/>
        </authorList>
    </citation>
    <scope>NUCLEOTIDE SEQUENCE [LARGE SCALE GENOMIC DNA]</scope>
    <source>
        <strain evidence="2 3">BS26</strain>
    </source>
</reference>
<keyword evidence="1" id="KW-0472">Membrane</keyword>
<name>A0A1A9I9C3_9BACT</name>
<sequence>MLPKFKITGSTLIAMGFLCAAFIVNLVILITNSLSSNIVSIQEYRNQVLPVNILEFVKSALLLVMGYLLFRIIRNVMSRVKWNRSYYKKIKLIGWLNVLVLLIDAAITTWKESLFSKQEAITNHLADHNLYQNALLTALFNAPLSWFLILCIFLIADVLQYTSTIKMENDSII</sequence>
<gene>
    <name evidence="2" type="ORF">A8C56_21850</name>
</gene>
<dbReference type="RefSeq" id="WP_067760689.1">
    <property type="nucleotide sequence ID" value="NZ_CP015772.1"/>
</dbReference>
<keyword evidence="3" id="KW-1185">Reference proteome</keyword>
<keyword evidence="1" id="KW-0812">Transmembrane</keyword>
<dbReference type="EMBL" id="CP015772">
    <property type="protein sequence ID" value="ANH83271.1"/>
    <property type="molecule type" value="Genomic_DNA"/>
</dbReference>
<feature type="transmembrane region" description="Helical" evidence="1">
    <location>
        <begin position="130"/>
        <end position="156"/>
    </location>
</feature>
<feature type="transmembrane region" description="Helical" evidence="1">
    <location>
        <begin position="90"/>
        <end position="110"/>
    </location>
</feature>
<dbReference type="AlphaFoldDB" id="A0A1A9I9C3"/>
<feature type="transmembrane region" description="Helical" evidence="1">
    <location>
        <begin position="51"/>
        <end position="70"/>
    </location>
</feature>